<name>A0A8X6YHJ2_9ARAC</name>
<protein>
    <submittedName>
        <fullName evidence="1">Uncharacterized protein</fullName>
    </submittedName>
</protein>
<keyword evidence="2" id="KW-1185">Reference proteome</keyword>
<accession>A0A8X6YHJ2</accession>
<dbReference type="EMBL" id="BMAV01019457">
    <property type="protein sequence ID" value="GFY72458.1"/>
    <property type="molecule type" value="Genomic_DNA"/>
</dbReference>
<reference evidence="1" key="1">
    <citation type="submission" date="2020-08" db="EMBL/GenBank/DDBJ databases">
        <title>Multicomponent nature underlies the extraordinary mechanical properties of spider dragline silk.</title>
        <authorList>
            <person name="Kono N."/>
            <person name="Nakamura H."/>
            <person name="Mori M."/>
            <person name="Yoshida Y."/>
            <person name="Ohtoshi R."/>
            <person name="Malay A.D."/>
            <person name="Moran D.A.P."/>
            <person name="Tomita M."/>
            <person name="Numata K."/>
            <person name="Arakawa K."/>
        </authorList>
    </citation>
    <scope>NUCLEOTIDE SEQUENCE</scope>
</reference>
<dbReference type="AlphaFoldDB" id="A0A8X6YHJ2"/>
<dbReference type="Proteomes" id="UP000886998">
    <property type="component" value="Unassembled WGS sequence"/>
</dbReference>
<gene>
    <name evidence="1" type="ORF">TNIN_433101</name>
</gene>
<organism evidence="1 2">
    <name type="scientific">Trichonephila inaurata madagascariensis</name>
    <dbReference type="NCBI Taxonomy" id="2747483"/>
    <lineage>
        <taxon>Eukaryota</taxon>
        <taxon>Metazoa</taxon>
        <taxon>Ecdysozoa</taxon>
        <taxon>Arthropoda</taxon>
        <taxon>Chelicerata</taxon>
        <taxon>Arachnida</taxon>
        <taxon>Araneae</taxon>
        <taxon>Araneomorphae</taxon>
        <taxon>Entelegynae</taxon>
        <taxon>Araneoidea</taxon>
        <taxon>Nephilidae</taxon>
        <taxon>Trichonephila</taxon>
        <taxon>Trichonephila inaurata</taxon>
    </lineage>
</organism>
<proteinExistence type="predicted"/>
<evidence type="ECO:0000313" key="2">
    <source>
        <dbReference type="Proteomes" id="UP000886998"/>
    </source>
</evidence>
<sequence>MNAVIAKKAQIHVVRADVVEGQSVNDTGTFQITLAFGQHEMGEMKVFDMEINDSRHGVVPISKQLVNDMFIRSFDYYGSIKNSQLVRNPAILRVSSNKGKKNY</sequence>
<comment type="caution">
    <text evidence="1">The sequence shown here is derived from an EMBL/GenBank/DDBJ whole genome shotgun (WGS) entry which is preliminary data.</text>
</comment>
<evidence type="ECO:0000313" key="1">
    <source>
        <dbReference type="EMBL" id="GFY72458.1"/>
    </source>
</evidence>